<dbReference type="Gene3D" id="1.10.8.140">
    <property type="entry name" value="PDCD5-like"/>
    <property type="match status" value="1"/>
</dbReference>
<dbReference type="PANTHER" id="PTHR10840:SF0">
    <property type="entry name" value="PROGRAMMED CELL DEATH PROTEIN 5"/>
    <property type="match status" value="1"/>
</dbReference>
<feature type="compositionally biased region" description="Gly residues" evidence="2">
    <location>
        <begin position="23"/>
        <end position="34"/>
    </location>
</feature>
<gene>
    <name evidence="3" type="ORF">BN980_GECA01s07116g</name>
</gene>
<evidence type="ECO:0000313" key="4">
    <source>
        <dbReference type="Proteomes" id="UP000242525"/>
    </source>
</evidence>
<comment type="similarity">
    <text evidence="1">Belongs to the PDCD5 family.</text>
</comment>
<evidence type="ECO:0000256" key="2">
    <source>
        <dbReference type="SAM" id="MobiDB-lite"/>
    </source>
</evidence>
<dbReference type="EMBL" id="CCBN010000001">
    <property type="protein sequence ID" value="CDO51495.1"/>
    <property type="molecule type" value="Genomic_DNA"/>
</dbReference>
<organism evidence="3 4">
    <name type="scientific">Geotrichum candidum</name>
    <name type="common">Oospora lactis</name>
    <name type="synonym">Dipodascus geotrichum</name>
    <dbReference type="NCBI Taxonomy" id="1173061"/>
    <lineage>
        <taxon>Eukaryota</taxon>
        <taxon>Fungi</taxon>
        <taxon>Dikarya</taxon>
        <taxon>Ascomycota</taxon>
        <taxon>Saccharomycotina</taxon>
        <taxon>Dipodascomycetes</taxon>
        <taxon>Dipodascales</taxon>
        <taxon>Dipodascaceae</taxon>
        <taxon>Geotrichum</taxon>
    </lineage>
</organism>
<dbReference type="Pfam" id="PF01984">
    <property type="entry name" value="dsDNA_bind"/>
    <property type="match status" value="1"/>
</dbReference>
<dbReference type="InterPro" id="IPR002836">
    <property type="entry name" value="PDCD5-like"/>
</dbReference>
<comment type="caution">
    <text evidence="3">The sequence shown here is derived from an EMBL/GenBank/DDBJ whole genome shotgun (WGS) entry which is preliminary data.</text>
</comment>
<proteinExistence type="inferred from homology"/>
<feature type="region of interest" description="Disordered" evidence="2">
    <location>
        <begin position="12"/>
        <end position="58"/>
    </location>
</feature>
<reference evidence="3" key="1">
    <citation type="submission" date="2014-03" db="EMBL/GenBank/DDBJ databases">
        <authorList>
            <person name="Casaregola S."/>
        </authorList>
    </citation>
    <scope>NUCLEOTIDE SEQUENCE [LARGE SCALE GENOMIC DNA]</scope>
    <source>
        <strain evidence="3">CLIB 918</strain>
    </source>
</reference>
<dbReference type="GO" id="GO:0005829">
    <property type="term" value="C:cytosol"/>
    <property type="evidence" value="ECO:0007669"/>
    <property type="project" value="TreeGrafter"/>
</dbReference>
<name>A0A0J9X2Y8_GEOCN</name>
<dbReference type="AlphaFoldDB" id="A0A0J9X2Y8"/>
<dbReference type="GO" id="GO:0005634">
    <property type="term" value="C:nucleus"/>
    <property type="evidence" value="ECO:0007669"/>
    <property type="project" value="TreeGrafter"/>
</dbReference>
<evidence type="ECO:0000256" key="1">
    <source>
        <dbReference type="ARBA" id="ARBA00010490"/>
    </source>
</evidence>
<protein>
    <submittedName>
        <fullName evidence="3">Similar to Saccharomyces cerevisiae YMR074C Protein with homology to human PDCD5, which is involved in programmed cell death</fullName>
    </submittedName>
</protein>
<dbReference type="GO" id="GO:0003677">
    <property type="term" value="F:DNA binding"/>
    <property type="evidence" value="ECO:0007669"/>
    <property type="project" value="InterPro"/>
</dbReference>
<evidence type="ECO:0000313" key="3">
    <source>
        <dbReference type="EMBL" id="CDO51495.1"/>
    </source>
</evidence>
<dbReference type="PIRSF" id="PIRSF015730">
    <property type="entry name" value="TFAR19"/>
    <property type="match status" value="1"/>
</dbReference>
<accession>A0A0J9X2Y8</accession>
<sequence>MDDSELQAIRQARMAELQKQQGGASGGAQAGGSAGNASNDQQQRAAQEEDMRASMLAQVLSPEARERLSRIRIVRAERARSVEDLLIRLVRSGQIQKKVSEQELISLLEQLSQQESKANKTKIVFERRNTNLDNDDDDDDFFD</sequence>
<dbReference type="OrthoDB" id="10252486at2759"/>
<keyword evidence="4" id="KW-1185">Reference proteome</keyword>
<dbReference type="Proteomes" id="UP000242525">
    <property type="component" value="Unassembled WGS sequence"/>
</dbReference>
<dbReference type="InterPro" id="IPR036883">
    <property type="entry name" value="PDCD5-like_sf"/>
</dbReference>
<dbReference type="SUPFAM" id="SSF46950">
    <property type="entry name" value="Double-stranded DNA-binding domain"/>
    <property type="match status" value="1"/>
</dbReference>
<dbReference type="STRING" id="1173061.A0A0J9X2Y8"/>
<dbReference type="PANTHER" id="PTHR10840">
    <property type="entry name" value="PROGRAMMED CELL DEATH PROTEIN 5"/>
    <property type="match status" value="1"/>
</dbReference>